<dbReference type="STRING" id="7897.ENSLACP00000020265"/>
<dbReference type="EMBL" id="AFYH01034446">
    <property type="status" value="NOT_ANNOTATED_CDS"/>
    <property type="molecule type" value="Genomic_DNA"/>
</dbReference>
<dbReference type="KEGG" id="lcm:102353873"/>
<comment type="similarity">
    <text evidence="11 12">Belongs to the arginase family.</text>
</comment>
<dbReference type="RefSeq" id="XP_005991564.1">
    <property type="nucleotide sequence ID" value="XM_005991502.3"/>
</dbReference>
<dbReference type="GO" id="GO:0030145">
    <property type="term" value="F:manganese ion binding"/>
    <property type="evidence" value="ECO:0007669"/>
    <property type="project" value="TreeGrafter"/>
</dbReference>
<evidence type="ECO:0000256" key="13">
    <source>
        <dbReference type="RuleBase" id="RU361159"/>
    </source>
</evidence>
<feature type="compositionally biased region" description="Basic and acidic residues" evidence="14">
    <location>
        <begin position="354"/>
        <end position="363"/>
    </location>
</feature>
<dbReference type="PROSITE" id="PS51409">
    <property type="entry name" value="ARGINASE_2"/>
    <property type="match status" value="1"/>
</dbReference>
<reference evidence="15" key="3">
    <citation type="submission" date="2025-09" db="UniProtKB">
        <authorList>
            <consortium name="Ensembl"/>
        </authorList>
    </citation>
    <scope>IDENTIFICATION</scope>
</reference>
<keyword evidence="16" id="KW-1185">Reference proteome</keyword>
<dbReference type="NCBIfam" id="TIGR01229">
    <property type="entry name" value="rocF_arginase"/>
    <property type="match status" value="1"/>
</dbReference>
<dbReference type="FunCoup" id="H3BEE4">
    <property type="interactions" value="738"/>
</dbReference>
<protein>
    <recommendedName>
        <fullName evidence="3 13">Arginase</fullName>
        <ecNumber evidence="3 13">3.5.3.1</ecNumber>
    </recommendedName>
</protein>
<keyword evidence="7 12" id="KW-0378">Hydrolase</keyword>
<dbReference type="SUPFAM" id="SSF52768">
    <property type="entry name" value="Arginase/deacetylase"/>
    <property type="match status" value="1"/>
</dbReference>
<dbReference type="CTD" id="384"/>
<dbReference type="Proteomes" id="UP000008672">
    <property type="component" value="Unassembled WGS sequence"/>
</dbReference>
<dbReference type="GO" id="GO:0005739">
    <property type="term" value="C:mitochondrion"/>
    <property type="evidence" value="ECO:0007669"/>
    <property type="project" value="TreeGrafter"/>
</dbReference>
<evidence type="ECO:0000256" key="12">
    <source>
        <dbReference type="RuleBase" id="RU003684"/>
    </source>
</evidence>
<feature type="compositionally biased region" description="Polar residues" evidence="14">
    <location>
        <begin position="342"/>
        <end position="353"/>
    </location>
</feature>
<reference evidence="15" key="2">
    <citation type="submission" date="2025-08" db="UniProtKB">
        <authorList>
            <consortium name="Ensembl"/>
        </authorList>
    </citation>
    <scope>IDENTIFICATION</scope>
</reference>
<dbReference type="EMBL" id="AFYH01034447">
    <property type="status" value="NOT_ANNOTATED_CDS"/>
    <property type="molecule type" value="Genomic_DNA"/>
</dbReference>
<evidence type="ECO:0000256" key="5">
    <source>
        <dbReference type="ARBA" id="ARBA00022503"/>
    </source>
</evidence>
<feature type="binding site" evidence="10">
    <location>
        <position position="154"/>
    </location>
    <ligand>
        <name>Mn(2+)</name>
        <dbReference type="ChEBI" id="CHEBI:29035"/>
        <label>1</label>
    </ligand>
</feature>
<accession>H3BEE4</accession>
<dbReference type="UniPathway" id="UPA00158">
    <property type="reaction ID" value="UER00270"/>
</dbReference>
<dbReference type="eggNOG" id="KOG2965">
    <property type="taxonomic scope" value="Eukaryota"/>
</dbReference>
<dbReference type="CDD" id="cd09989">
    <property type="entry name" value="Arginase"/>
    <property type="match status" value="1"/>
</dbReference>
<evidence type="ECO:0000256" key="6">
    <source>
        <dbReference type="ARBA" id="ARBA00022723"/>
    </source>
</evidence>
<evidence type="ECO:0000313" key="16">
    <source>
        <dbReference type="Proteomes" id="UP000008672"/>
    </source>
</evidence>
<dbReference type="Bgee" id="ENSLACG00000017811">
    <property type="expression patterns" value="Expressed in chordate pharynx and 4 other cell types or tissues"/>
</dbReference>
<sequence length="363" mass="39313">MFAVERMSITGKILRLFKKQLAAAGGQHNRSAHSVAIIGAPFSKGQKRGGVEGGPAAIRKAGLFERLSYLGVKFKDYGDLSFKVVPNDEIYQNYIRYPQTVGMASQLLADEVSRAVGAGHVSLMLGGDHSLGIGSVQGHARQRPNLCVIWVDAHTDVNTPLTSPSGNIHGQSVSFLLKELKDKMPEIPGFSWCTPCISCSDIVYIGIRDIDPGEHFILSNYGIKYFSMREIDQLGIQKAMEMTFDHLLARKPRPIHLSYDIDSLDPKLAPATGTPVVGGLTYREGIYVAEEVHNTGMLSAMDLVEVNPSLGANLEEVEATANAALEVIAASFGQTRQGAHCTVNSLPQPSTSHQSKEGQKARI</sequence>
<evidence type="ECO:0000256" key="9">
    <source>
        <dbReference type="ARBA" id="ARBA00047391"/>
    </source>
</evidence>
<reference evidence="16" key="1">
    <citation type="submission" date="2011-08" db="EMBL/GenBank/DDBJ databases">
        <title>The draft genome of Latimeria chalumnae.</title>
        <authorList>
            <person name="Di Palma F."/>
            <person name="Alfoldi J."/>
            <person name="Johnson J."/>
            <person name="Berlin A."/>
            <person name="Gnerre S."/>
            <person name="Jaffe D."/>
            <person name="MacCallum I."/>
            <person name="Young S."/>
            <person name="Walker B.J."/>
            <person name="Lander E."/>
            <person name="Lindblad-Toh K."/>
        </authorList>
    </citation>
    <scope>NUCLEOTIDE SEQUENCE [LARGE SCALE GENOMIC DNA]</scope>
    <source>
        <strain evidence="16">Wild caught</strain>
    </source>
</reference>
<dbReference type="EMBL" id="AFYH01034448">
    <property type="status" value="NOT_ANNOTATED_CDS"/>
    <property type="molecule type" value="Genomic_DNA"/>
</dbReference>
<comment type="catalytic activity">
    <reaction evidence="9 13">
        <text>L-arginine + H2O = urea + L-ornithine</text>
        <dbReference type="Rhea" id="RHEA:20569"/>
        <dbReference type="ChEBI" id="CHEBI:15377"/>
        <dbReference type="ChEBI" id="CHEBI:16199"/>
        <dbReference type="ChEBI" id="CHEBI:32682"/>
        <dbReference type="ChEBI" id="CHEBI:46911"/>
        <dbReference type="EC" id="3.5.3.1"/>
    </reaction>
</comment>
<feature type="binding site" evidence="10">
    <location>
        <position position="156"/>
    </location>
    <ligand>
        <name>Mn(2+)</name>
        <dbReference type="ChEBI" id="CHEBI:29035"/>
        <label>1</label>
    </ligand>
</feature>
<dbReference type="PANTHER" id="PTHR43782">
    <property type="entry name" value="ARGINASE"/>
    <property type="match status" value="1"/>
</dbReference>
<dbReference type="GeneID" id="102353873"/>
<dbReference type="GeneTree" id="ENSGT00950000183195"/>
<evidence type="ECO:0000256" key="2">
    <source>
        <dbReference type="ARBA" id="ARBA00011233"/>
    </source>
</evidence>
<organism evidence="15 16">
    <name type="scientific">Latimeria chalumnae</name>
    <name type="common">Coelacanth</name>
    <dbReference type="NCBI Taxonomy" id="7897"/>
    <lineage>
        <taxon>Eukaryota</taxon>
        <taxon>Metazoa</taxon>
        <taxon>Chordata</taxon>
        <taxon>Craniata</taxon>
        <taxon>Vertebrata</taxon>
        <taxon>Euteleostomi</taxon>
        <taxon>Coelacanthiformes</taxon>
        <taxon>Coelacanthidae</taxon>
        <taxon>Latimeria</taxon>
    </lineage>
</organism>
<feature type="binding site" evidence="10">
    <location>
        <position position="129"/>
    </location>
    <ligand>
        <name>Mn(2+)</name>
        <dbReference type="ChEBI" id="CHEBI:29035"/>
        <label>1</label>
    </ligand>
</feature>
<dbReference type="PROSITE" id="PS01053">
    <property type="entry name" value="ARGINASE_1"/>
    <property type="match status" value="1"/>
</dbReference>
<gene>
    <name evidence="15" type="primary">ARG2</name>
</gene>
<dbReference type="GO" id="GO:0004053">
    <property type="term" value="F:arginase activity"/>
    <property type="evidence" value="ECO:0007669"/>
    <property type="project" value="UniProtKB-EC"/>
</dbReference>
<dbReference type="InterPro" id="IPR023696">
    <property type="entry name" value="Ureohydrolase_dom_sf"/>
</dbReference>
<keyword evidence="8 10" id="KW-0464">Manganese</keyword>
<proteinExistence type="inferred from homology"/>
<evidence type="ECO:0000256" key="3">
    <source>
        <dbReference type="ARBA" id="ARBA00012168"/>
    </source>
</evidence>
<evidence type="ECO:0000313" key="15">
    <source>
        <dbReference type="Ensembl" id="ENSLACP00000020265.1"/>
    </source>
</evidence>
<dbReference type="FunFam" id="3.40.800.10:FF:000005">
    <property type="entry name" value="Arginase"/>
    <property type="match status" value="1"/>
</dbReference>
<feature type="binding site" evidence="10">
    <location>
        <position position="260"/>
    </location>
    <ligand>
        <name>Mn(2+)</name>
        <dbReference type="ChEBI" id="CHEBI:29035"/>
        <label>1</label>
    </ligand>
</feature>
<evidence type="ECO:0000256" key="8">
    <source>
        <dbReference type="ARBA" id="ARBA00023211"/>
    </source>
</evidence>
<dbReference type="GO" id="GO:0000050">
    <property type="term" value="P:urea cycle"/>
    <property type="evidence" value="ECO:0007669"/>
    <property type="project" value="UniProtKB-UniPathway"/>
</dbReference>
<dbReference type="PANTHER" id="PTHR43782:SF4">
    <property type="entry name" value="ARGINASE-2, MITOCHONDRIAL"/>
    <property type="match status" value="1"/>
</dbReference>
<keyword evidence="4 13" id="KW-0835">Urea cycle</keyword>
<keyword evidence="5 13" id="KW-0056">Arginine metabolism</keyword>
<keyword evidence="6 10" id="KW-0479">Metal-binding</keyword>
<feature type="binding site" evidence="10">
    <location>
        <position position="152"/>
    </location>
    <ligand>
        <name>Mn(2+)</name>
        <dbReference type="ChEBI" id="CHEBI:29035"/>
        <label>1</label>
    </ligand>
</feature>
<dbReference type="Pfam" id="PF00491">
    <property type="entry name" value="Arginase"/>
    <property type="match status" value="1"/>
</dbReference>
<evidence type="ECO:0000256" key="1">
    <source>
        <dbReference type="ARBA" id="ARBA00005098"/>
    </source>
</evidence>
<evidence type="ECO:0000256" key="7">
    <source>
        <dbReference type="ARBA" id="ARBA00022801"/>
    </source>
</evidence>
<dbReference type="OrthoDB" id="9992747at2759"/>
<dbReference type="InterPro" id="IPR006035">
    <property type="entry name" value="Ureohydrolase"/>
</dbReference>
<comment type="pathway">
    <text evidence="1 13">Nitrogen metabolism; urea cycle; L-ornithine and urea from L-arginine: step 1/1.</text>
</comment>
<name>H3BEE4_LATCH</name>
<comment type="subunit">
    <text evidence="2">Homotrimer.</text>
</comment>
<feature type="region of interest" description="Disordered" evidence="14">
    <location>
        <begin position="342"/>
        <end position="363"/>
    </location>
</feature>
<dbReference type="PIRSF" id="PIRSF036979">
    <property type="entry name" value="Arginase"/>
    <property type="match status" value="1"/>
</dbReference>
<dbReference type="HOGENOM" id="CLU_039478_6_0_1"/>
<dbReference type="InterPro" id="IPR020855">
    <property type="entry name" value="Ureohydrolase_Mn_BS"/>
</dbReference>
<dbReference type="InterPro" id="IPR014033">
    <property type="entry name" value="Arginase"/>
</dbReference>
<evidence type="ECO:0000256" key="4">
    <source>
        <dbReference type="ARBA" id="ARBA00022436"/>
    </source>
</evidence>
<dbReference type="Gene3D" id="3.40.800.10">
    <property type="entry name" value="Ureohydrolase domain"/>
    <property type="match status" value="1"/>
</dbReference>
<comment type="cofactor">
    <cofactor evidence="10 13">
        <name>Mn(2+)</name>
        <dbReference type="ChEBI" id="CHEBI:29035"/>
    </cofactor>
    <text evidence="10 13">Binds 2 manganese ions per subunit.</text>
</comment>
<feature type="binding site" evidence="10">
    <location>
        <position position="262"/>
    </location>
    <ligand>
        <name>Mn(2+)</name>
        <dbReference type="ChEBI" id="CHEBI:29035"/>
        <label>1</label>
    </ligand>
</feature>
<dbReference type="InParanoid" id="H3BEE4"/>
<dbReference type="OMA" id="YKEFRYA"/>
<evidence type="ECO:0000256" key="14">
    <source>
        <dbReference type="SAM" id="MobiDB-lite"/>
    </source>
</evidence>
<evidence type="ECO:0000256" key="10">
    <source>
        <dbReference type="PIRSR" id="PIRSR036979-1"/>
    </source>
</evidence>
<dbReference type="EC" id="3.5.3.1" evidence="3 13"/>
<evidence type="ECO:0000256" key="11">
    <source>
        <dbReference type="PROSITE-ProRule" id="PRU00742"/>
    </source>
</evidence>
<dbReference type="GO" id="GO:0010121">
    <property type="term" value="P:L-arginine catabolic process to proline via ornithine"/>
    <property type="evidence" value="ECO:0007669"/>
    <property type="project" value="UniProtKB-ARBA"/>
</dbReference>
<dbReference type="PRINTS" id="PR00116">
    <property type="entry name" value="ARGINASE"/>
</dbReference>
<dbReference type="Ensembl" id="ENSLACT00000020405.1">
    <property type="protein sequence ID" value="ENSLACP00000020265.1"/>
    <property type="gene ID" value="ENSLACG00000017811.1"/>
</dbReference>
<dbReference type="AlphaFoldDB" id="H3BEE4"/>